<organism evidence="2 3">
    <name type="scientific">Xanthobacter tagetidis</name>
    <dbReference type="NCBI Taxonomy" id="60216"/>
    <lineage>
        <taxon>Bacteria</taxon>
        <taxon>Pseudomonadati</taxon>
        <taxon>Pseudomonadota</taxon>
        <taxon>Alphaproteobacteria</taxon>
        <taxon>Hyphomicrobiales</taxon>
        <taxon>Xanthobacteraceae</taxon>
        <taxon>Xanthobacter</taxon>
    </lineage>
</organism>
<dbReference type="OrthoDB" id="9789856at2"/>
<protein>
    <submittedName>
        <fullName evidence="2">ATP-binding protein</fullName>
    </submittedName>
</protein>
<evidence type="ECO:0000313" key="2">
    <source>
        <dbReference type="EMBL" id="RLP79637.1"/>
    </source>
</evidence>
<dbReference type="AlphaFoldDB" id="A0A3L7AHG6"/>
<keyword evidence="3" id="KW-1185">Reference proteome</keyword>
<dbReference type="GO" id="GO:0000731">
    <property type="term" value="P:DNA synthesis involved in DNA repair"/>
    <property type="evidence" value="ECO:0007669"/>
    <property type="project" value="TreeGrafter"/>
</dbReference>
<dbReference type="GO" id="GO:0005524">
    <property type="term" value="F:ATP binding"/>
    <property type="evidence" value="ECO:0007669"/>
    <property type="project" value="UniProtKB-KW"/>
</dbReference>
<gene>
    <name evidence="2" type="ORF">D9R14_08275</name>
</gene>
<dbReference type="Pfam" id="PF13304">
    <property type="entry name" value="AAA_21"/>
    <property type="match status" value="1"/>
</dbReference>
<keyword evidence="2" id="KW-0547">Nucleotide-binding</keyword>
<feature type="domain" description="ATPase AAA-type core" evidence="1">
    <location>
        <begin position="25"/>
        <end position="354"/>
    </location>
</feature>
<dbReference type="Gene3D" id="3.40.50.300">
    <property type="entry name" value="P-loop containing nucleotide triphosphate hydrolases"/>
    <property type="match status" value="1"/>
</dbReference>
<evidence type="ECO:0000313" key="3">
    <source>
        <dbReference type="Proteomes" id="UP000269692"/>
    </source>
</evidence>
<dbReference type="EMBL" id="RCTF01000005">
    <property type="protein sequence ID" value="RLP79637.1"/>
    <property type="molecule type" value="Genomic_DNA"/>
</dbReference>
<proteinExistence type="predicted"/>
<accession>A0A3L7AHG6</accession>
<dbReference type="InterPro" id="IPR003959">
    <property type="entry name" value="ATPase_AAA_core"/>
</dbReference>
<dbReference type="Proteomes" id="UP000269692">
    <property type="component" value="Unassembled WGS sequence"/>
</dbReference>
<reference evidence="2 3" key="1">
    <citation type="submission" date="2018-10" db="EMBL/GenBank/DDBJ databases">
        <title>Xanthobacter tagetidis genome sequencing and assembly.</title>
        <authorList>
            <person name="Maclea K.S."/>
            <person name="Goen A.E."/>
            <person name="Fatima S.A."/>
        </authorList>
    </citation>
    <scope>NUCLEOTIDE SEQUENCE [LARGE SCALE GENOMIC DNA]</scope>
    <source>
        <strain evidence="2 3">ATCC 700314</strain>
    </source>
</reference>
<dbReference type="RefSeq" id="WP_121622847.1">
    <property type="nucleotide sequence ID" value="NZ_JACIIW010000001.1"/>
</dbReference>
<dbReference type="SUPFAM" id="SSF52540">
    <property type="entry name" value="P-loop containing nucleoside triphosphate hydrolases"/>
    <property type="match status" value="1"/>
</dbReference>
<name>A0A3L7AHG6_9HYPH</name>
<dbReference type="GO" id="GO:0006302">
    <property type="term" value="P:double-strand break repair"/>
    <property type="evidence" value="ECO:0007669"/>
    <property type="project" value="TreeGrafter"/>
</dbReference>
<comment type="caution">
    <text evidence="2">The sequence shown here is derived from an EMBL/GenBank/DDBJ whole genome shotgun (WGS) entry which is preliminary data.</text>
</comment>
<evidence type="ECO:0000259" key="1">
    <source>
        <dbReference type="Pfam" id="PF13304"/>
    </source>
</evidence>
<sequence length="449" mass="50115">MKITRLSLDNVRTFEEAEFTFNPGFNLIIGINGAGKSTALDAIRFCGSHLLSAIQRMPFRPFGFAIDDIHADAPFAEASLHVRFDERTTSKIFDDDGDDAFVRLREWRTQFATDNMENVDLLRRTIIETTRPSKRLRSQLRDLHETIAPADPTYFYPSKEYHIHHARKQPSAPLMIHYSTARSIMNVQAERKSAAGTSQLAYVNALQSNALSLRQFADWMRAQIELASERLASRHLVDGISAALESFLPGYSNLRPSAKSNSRVEVDINGTTLDVRQLSDGERSVLALILDIAKRLAQANPRLSDPLTSGEAVILIDEIDLHLHPQWQRKIVGNLEKTFPSCQFITSSHSPQVIGEVPHDKIQMIKDGKVYSPARSFGIDSSRVLEEVMNTKSRNAGVEDAIGNIAKLIGDGKADEAKEAIKALSYKIGEDDPEITRARTLLDFMEGDA</sequence>
<dbReference type="PANTHER" id="PTHR32182">
    <property type="entry name" value="DNA REPLICATION AND REPAIR PROTEIN RECF"/>
    <property type="match status" value="1"/>
</dbReference>
<keyword evidence="2" id="KW-0067">ATP-binding</keyword>
<dbReference type="PANTHER" id="PTHR32182:SF23">
    <property type="entry name" value="ATP BINDING PROTEIN"/>
    <property type="match status" value="1"/>
</dbReference>
<dbReference type="InterPro" id="IPR027417">
    <property type="entry name" value="P-loop_NTPase"/>
</dbReference>
<dbReference type="GO" id="GO:0016887">
    <property type="term" value="F:ATP hydrolysis activity"/>
    <property type="evidence" value="ECO:0007669"/>
    <property type="project" value="InterPro"/>
</dbReference>